<dbReference type="OrthoDB" id="29013at2759"/>
<feature type="compositionally biased region" description="Polar residues" evidence="3">
    <location>
        <begin position="778"/>
        <end position="788"/>
    </location>
</feature>
<dbReference type="Proteomes" id="UP000001056">
    <property type="component" value="Unassembled WGS sequence"/>
</dbReference>
<evidence type="ECO:0000256" key="1">
    <source>
        <dbReference type="ARBA" id="ARBA00002550"/>
    </source>
</evidence>
<evidence type="ECO:0008006" key="7">
    <source>
        <dbReference type="Google" id="ProtNLM"/>
    </source>
</evidence>
<dbReference type="SMART" id="SM00028">
    <property type="entry name" value="TPR"/>
    <property type="match status" value="6"/>
</dbReference>
<dbReference type="VEuPathDB" id="FungiDB:CHGG_05770"/>
<evidence type="ECO:0000313" key="6">
    <source>
        <dbReference type="Proteomes" id="UP000001056"/>
    </source>
</evidence>
<keyword evidence="4" id="KW-0732">Signal</keyword>
<dbReference type="InterPro" id="IPR051722">
    <property type="entry name" value="Endocytosis_PI4K-reg_protein"/>
</dbReference>
<dbReference type="RefSeq" id="XP_001221865.1">
    <property type="nucleotide sequence ID" value="XM_001221864.1"/>
</dbReference>
<dbReference type="PANTHER" id="PTHR23083:SF464">
    <property type="entry name" value="TETRATRICOPEPTIDE REPEAT DOMAIN 7, ISOFORM A"/>
    <property type="match status" value="1"/>
</dbReference>
<feature type="signal peptide" evidence="4">
    <location>
        <begin position="1"/>
        <end position="24"/>
    </location>
</feature>
<feature type="region of interest" description="Disordered" evidence="3">
    <location>
        <begin position="879"/>
        <end position="909"/>
    </location>
</feature>
<feature type="region of interest" description="Disordered" evidence="3">
    <location>
        <begin position="1077"/>
        <end position="1152"/>
    </location>
</feature>
<feature type="chain" id="PRO_5004209308" description="Filamentation protein" evidence="4">
    <location>
        <begin position="25"/>
        <end position="1230"/>
    </location>
</feature>
<gene>
    <name evidence="5" type="ORF">CHGG_05770</name>
</gene>
<feature type="region of interest" description="Disordered" evidence="3">
    <location>
        <begin position="748"/>
        <end position="867"/>
    </location>
</feature>
<evidence type="ECO:0000256" key="4">
    <source>
        <dbReference type="SAM" id="SignalP"/>
    </source>
</evidence>
<feature type="region of interest" description="Disordered" evidence="3">
    <location>
        <begin position="73"/>
        <end position="102"/>
    </location>
</feature>
<dbReference type="HOGENOM" id="CLU_003276_0_0_1"/>
<dbReference type="EMBL" id="CH408031">
    <property type="protein sequence ID" value="EAQ89151.1"/>
    <property type="molecule type" value="Genomic_DNA"/>
</dbReference>
<feature type="region of interest" description="Disordered" evidence="3">
    <location>
        <begin position="155"/>
        <end position="179"/>
    </location>
</feature>
<dbReference type="eggNOG" id="KOG4162">
    <property type="taxonomic scope" value="Eukaryota"/>
</dbReference>
<comment type="similarity">
    <text evidence="2">Belongs to the YPP1 family.</text>
</comment>
<evidence type="ECO:0000256" key="2">
    <source>
        <dbReference type="ARBA" id="ARBA00038251"/>
    </source>
</evidence>
<comment type="function">
    <text evidence="1">Involved in endocytosis.</text>
</comment>
<protein>
    <recommendedName>
        <fullName evidence="7">Filamentation protein</fullName>
    </recommendedName>
</protein>
<feature type="compositionally biased region" description="Low complexity" evidence="3">
    <location>
        <begin position="790"/>
        <end position="817"/>
    </location>
</feature>
<dbReference type="PANTHER" id="PTHR23083">
    <property type="entry name" value="TETRATRICOPEPTIDE REPEAT PROTEIN, TPR"/>
    <property type="match status" value="1"/>
</dbReference>
<dbReference type="InterPro" id="IPR019734">
    <property type="entry name" value="TPR_rpt"/>
</dbReference>
<organism evidence="5 6">
    <name type="scientific">Chaetomium globosum (strain ATCC 6205 / CBS 148.51 / DSM 1962 / NBRC 6347 / NRRL 1970)</name>
    <name type="common">Soil fungus</name>
    <dbReference type="NCBI Taxonomy" id="306901"/>
    <lineage>
        <taxon>Eukaryota</taxon>
        <taxon>Fungi</taxon>
        <taxon>Dikarya</taxon>
        <taxon>Ascomycota</taxon>
        <taxon>Pezizomycotina</taxon>
        <taxon>Sordariomycetes</taxon>
        <taxon>Sordariomycetidae</taxon>
        <taxon>Sordariales</taxon>
        <taxon>Chaetomiaceae</taxon>
        <taxon>Chaetomium</taxon>
    </lineage>
</organism>
<dbReference type="Gene3D" id="1.25.40.10">
    <property type="entry name" value="Tetratricopeptide repeat domain"/>
    <property type="match status" value="1"/>
</dbReference>
<name>Q2H6E5_CHAGB</name>
<feature type="region of interest" description="Disordered" evidence="3">
    <location>
        <begin position="501"/>
        <end position="526"/>
    </location>
</feature>
<feature type="compositionally biased region" description="Low complexity" evidence="3">
    <location>
        <begin position="1128"/>
        <end position="1143"/>
    </location>
</feature>
<reference evidence="6" key="1">
    <citation type="journal article" date="2015" name="Genome Announc.">
        <title>Draft genome sequence of the cellulolytic fungus Chaetomium globosum.</title>
        <authorList>
            <person name="Cuomo C.A."/>
            <person name="Untereiner W.A."/>
            <person name="Ma L.-J."/>
            <person name="Grabherr M."/>
            <person name="Birren B.W."/>
        </authorList>
    </citation>
    <scope>NUCLEOTIDE SEQUENCE [LARGE SCALE GENOMIC DNA]</scope>
    <source>
        <strain evidence="6">ATCC 6205 / CBS 148.51 / DSM 1962 / NBRC 6347 / NRRL 1970</strain>
    </source>
</reference>
<dbReference type="GeneID" id="4390444"/>
<evidence type="ECO:0000256" key="3">
    <source>
        <dbReference type="SAM" id="MobiDB-lite"/>
    </source>
</evidence>
<dbReference type="STRING" id="306901.Q2H6E5"/>
<sequence length="1230" mass="133908">MKSSRFLLRFFVVLKLTPPDAVKAAHYIQQLDDARCDENWDAVPELIRKVRKHAPDRSCLTLTAEIEHAIAKANLKPTPTARATSADSTARSSTGSTTPAGLEAANHLPSLLTAIDAESHRPEDRFQARVCAGWLLWVLREYPAALARLPRTLLETEPSPEEGGGGDNNTTNDSGLPGSPSEWTKVCGLKAAYLRANCLARDGQREGALDAFEAALPALAAVWAAGPADARQQTRYWAELFLTEYCMLAAQALREGVRSLHGPDSLGCFRTWARYWSAVGKGGPPAPGGYGFRGSVPRRKVWGEYYFAVSEVLQGDLPFPTGYSTVVSGGENSARGRLRAELKQVEAAYQGLLYGETKFPRADEERQEVEEFVRRMMQNWEILNGRGWKEHELGAGGREGLCRDTLESLYGAAAKTYHSTAVLRHLFTVHLAVAEFDLAFMAFDSWLELVKKGKARVEKTGHREPALDSNATVLETISTGIAALCRFGSREAAEKAHKLGEELEDLVEGEERRDSDTTNPDDEVPPNILAVAWQSVGLAQAEWARMTCDPESRSTVQEKAMQCLGRSLSPRFGQAVDARGVFALGVLFAEQRKLSASIELVKTALLTEKSLSTSQELRLGPYWRERSLIPLWHLLALMLSARQEYVMAARACEGAIEQFKDPHVLFGSRHLDGGVRSEHLKEAGIKDKSGDGLVDEMDDYEKESILQIKMTQLAILEVIEGPAVAVNASTELLTLFPRLFGDLEQKVELSKAEPPKTSATLRSFRGSVFGGKHEKAQPRQSVVNNNEKVATVQPRPQTTQTTQSAATTVQSSSDAADPYSSRRSTKSAKSDDIKRTRNSLRKRDRSGSRARALSTGGPPVPPIDGDKYFAAFDERGLPNYFPPKQTVEPPREASGRSSSRSRTEAAAGQVTPAFSPLLPFVQFSPDHSRRRRKAILVKVWLVIAGFYRRAGLLDDASKAAAEAQSAAQGLEADVVNEASVALSVRQVGWGMEKSAEEVLADVWAEKGELSLARERPYQARADFETALTHFPDHPGAIVGLSNILLDIYTEKLLPPPAVPGLDLGKLSLGGDSIFTSTPDTNNYLATRSKETQTTPALPSAPLGLGPTRPKPKPQPAEVLVNGRPISPPGAAAAPSPSSSLLGAPLPPPHKATSLPLNDRLAARDRAYGLLSALTKLGSGWGCSEAWFALARAYEESGQLDKARNALWWTVELEDGRGVLGWEVVGSGYVL</sequence>
<proteinExistence type="inferred from homology"/>
<dbReference type="SUPFAM" id="SSF48452">
    <property type="entry name" value="TPR-like"/>
    <property type="match status" value="1"/>
</dbReference>
<dbReference type="InterPro" id="IPR011990">
    <property type="entry name" value="TPR-like_helical_dom_sf"/>
</dbReference>
<keyword evidence="6" id="KW-1185">Reference proteome</keyword>
<dbReference type="AlphaFoldDB" id="Q2H6E5"/>
<feature type="compositionally biased region" description="Low complexity" evidence="3">
    <location>
        <begin position="895"/>
        <end position="908"/>
    </location>
</feature>
<evidence type="ECO:0000313" key="5">
    <source>
        <dbReference type="EMBL" id="EAQ89151.1"/>
    </source>
</evidence>
<accession>Q2H6E5</accession>
<dbReference type="InParanoid" id="Q2H6E5"/>
<dbReference type="OMA" id="KQPPEQD"/>
<feature type="compositionally biased region" description="Low complexity" evidence="3">
    <location>
        <begin position="1093"/>
        <end position="1107"/>
    </location>
</feature>
<feature type="compositionally biased region" description="Low complexity" evidence="3">
    <location>
        <begin position="78"/>
        <end position="101"/>
    </location>
</feature>